<reference evidence="2 3" key="1">
    <citation type="submission" date="2019-12" db="EMBL/GenBank/DDBJ databases">
        <title>Complete Genome Sequence of a Quorum-Sensing Bacterium,Rhodobacteraceae bacterium C31, Isolated from a marine microalgae symbiotic bacteria.</title>
        <authorList>
            <person name="Zhang Y."/>
        </authorList>
    </citation>
    <scope>NUCLEOTIDE SEQUENCE [LARGE SCALE GENOMIC DNA]</scope>
    <source>
        <strain evidence="2 3">C31</strain>
    </source>
</reference>
<evidence type="ECO:0000313" key="2">
    <source>
        <dbReference type="EMBL" id="QRF66053.1"/>
    </source>
</evidence>
<gene>
    <name evidence="2" type="ORF">GQA70_06820</name>
</gene>
<organism evidence="2 3">
    <name type="scientific">Ponticoccus alexandrii</name>
    <dbReference type="NCBI Taxonomy" id="1943633"/>
    <lineage>
        <taxon>Bacteria</taxon>
        <taxon>Pseudomonadati</taxon>
        <taxon>Pseudomonadota</taxon>
        <taxon>Alphaproteobacteria</taxon>
        <taxon>Rhodobacterales</taxon>
        <taxon>Roseobacteraceae</taxon>
        <taxon>Ponticoccus</taxon>
    </lineage>
</organism>
<dbReference type="EMBL" id="CP047166">
    <property type="protein sequence ID" value="QRF66053.1"/>
    <property type="molecule type" value="Genomic_DNA"/>
</dbReference>
<dbReference type="Proteomes" id="UP000596387">
    <property type="component" value="Chromosome"/>
</dbReference>
<keyword evidence="3" id="KW-1185">Reference proteome</keyword>
<feature type="chain" id="PRO_5046837782" description="DUF305 domain-containing protein" evidence="1">
    <location>
        <begin position="20"/>
        <end position="199"/>
    </location>
</feature>
<sequence length="199" mass="21127">MIRLVFIVAFLSVPGLALAQNATAPHEGMQHGQHMPGISHEGHGMNADAVPAEIMEGGQSAFAAIQEIVAQLMADPTTDWSRVDIEALRQHLIDMDNVTLRARVRLEEVEGGARFEATSEDAAVTTSIRAMVPAHAETMDGVEGWTMQAAEIPGGAALVVTGADPDRIRALGFIGMMTVGMHHQAHHLALAAGQNPHAH</sequence>
<protein>
    <recommendedName>
        <fullName evidence="4">DUF305 domain-containing protein</fullName>
    </recommendedName>
</protein>
<evidence type="ECO:0000313" key="3">
    <source>
        <dbReference type="Proteomes" id="UP000596387"/>
    </source>
</evidence>
<proteinExistence type="predicted"/>
<name>A0ABX7F8M4_9RHOB</name>
<feature type="signal peptide" evidence="1">
    <location>
        <begin position="1"/>
        <end position="19"/>
    </location>
</feature>
<keyword evidence="1" id="KW-0732">Signal</keyword>
<evidence type="ECO:0000256" key="1">
    <source>
        <dbReference type="SAM" id="SignalP"/>
    </source>
</evidence>
<dbReference type="RefSeq" id="WP_023851432.1">
    <property type="nucleotide sequence ID" value="NZ_CP047166.1"/>
</dbReference>
<evidence type="ECO:0008006" key="4">
    <source>
        <dbReference type="Google" id="ProtNLM"/>
    </source>
</evidence>
<accession>A0ABX7F8M4</accession>